<evidence type="ECO:0000256" key="3">
    <source>
        <dbReference type="ARBA" id="ARBA00023163"/>
    </source>
</evidence>
<dbReference type="Pfam" id="PF12802">
    <property type="entry name" value="MarR_2"/>
    <property type="match status" value="1"/>
</dbReference>
<name>A0ABN2KB86_9ACTN</name>
<dbReference type="InterPro" id="IPR023187">
    <property type="entry name" value="Tscrpt_reg_MarR-type_CS"/>
</dbReference>
<feature type="domain" description="HTH marR-type" evidence="4">
    <location>
        <begin position="5"/>
        <end position="132"/>
    </location>
</feature>
<dbReference type="SUPFAM" id="SSF46785">
    <property type="entry name" value="Winged helix' DNA-binding domain"/>
    <property type="match status" value="1"/>
</dbReference>
<evidence type="ECO:0000256" key="2">
    <source>
        <dbReference type="ARBA" id="ARBA00023125"/>
    </source>
</evidence>
<dbReference type="InterPro" id="IPR036388">
    <property type="entry name" value="WH-like_DNA-bd_sf"/>
</dbReference>
<dbReference type="PANTHER" id="PTHR39515">
    <property type="entry name" value="CONSERVED PROTEIN"/>
    <property type="match status" value="1"/>
</dbReference>
<dbReference type="PROSITE" id="PS01117">
    <property type="entry name" value="HTH_MARR_1"/>
    <property type="match status" value="1"/>
</dbReference>
<dbReference type="PANTHER" id="PTHR39515:SF2">
    <property type="entry name" value="HTH-TYPE TRANSCRIPTIONAL REGULATOR RV0880"/>
    <property type="match status" value="1"/>
</dbReference>
<organism evidence="5 6">
    <name type="scientific">Aeromicrobium alkaliterrae</name>
    <dbReference type="NCBI Taxonomy" id="302168"/>
    <lineage>
        <taxon>Bacteria</taxon>
        <taxon>Bacillati</taxon>
        <taxon>Actinomycetota</taxon>
        <taxon>Actinomycetes</taxon>
        <taxon>Propionibacteriales</taxon>
        <taxon>Nocardioidaceae</taxon>
        <taxon>Aeromicrobium</taxon>
    </lineage>
</organism>
<proteinExistence type="predicted"/>
<keyword evidence="6" id="KW-1185">Reference proteome</keyword>
<dbReference type="EMBL" id="BAAAME010000010">
    <property type="protein sequence ID" value="GAA1752132.1"/>
    <property type="molecule type" value="Genomic_DNA"/>
</dbReference>
<reference evidence="5 6" key="1">
    <citation type="journal article" date="2019" name="Int. J. Syst. Evol. Microbiol.">
        <title>The Global Catalogue of Microorganisms (GCM) 10K type strain sequencing project: providing services to taxonomists for standard genome sequencing and annotation.</title>
        <authorList>
            <consortium name="The Broad Institute Genomics Platform"/>
            <consortium name="The Broad Institute Genome Sequencing Center for Infectious Disease"/>
            <person name="Wu L."/>
            <person name="Ma J."/>
        </authorList>
    </citation>
    <scope>NUCLEOTIDE SEQUENCE [LARGE SCALE GENOMIC DNA]</scope>
    <source>
        <strain evidence="5 6">JCM 13518</strain>
    </source>
</reference>
<dbReference type="Proteomes" id="UP001501057">
    <property type="component" value="Unassembled WGS sequence"/>
</dbReference>
<gene>
    <name evidence="5" type="ORF">GCM10009710_34870</name>
</gene>
<comment type="caution">
    <text evidence="5">The sequence shown here is derived from an EMBL/GenBank/DDBJ whole genome shotgun (WGS) entry which is preliminary data.</text>
</comment>
<dbReference type="RefSeq" id="WP_344203933.1">
    <property type="nucleotide sequence ID" value="NZ_BAAAME010000010.1"/>
</dbReference>
<dbReference type="InterPro" id="IPR000835">
    <property type="entry name" value="HTH_MarR-typ"/>
</dbReference>
<dbReference type="Gene3D" id="1.10.10.10">
    <property type="entry name" value="Winged helix-like DNA-binding domain superfamily/Winged helix DNA-binding domain"/>
    <property type="match status" value="1"/>
</dbReference>
<keyword evidence="2" id="KW-0238">DNA-binding</keyword>
<evidence type="ECO:0000313" key="6">
    <source>
        <dbReference type="Proteomes" id="UP001501057"/>
    </source>
</evidence>
<evidence type="ECO:0000313" key="5">
    <source>
        <dbReference type="EMBL" id="GAA1752132.1"/>
    </source>
</evidence>
<dbReference type="PROSITE" id="PS50995">
    <property type="entry name" value="HTH_MARR_2"/>
    <property type="match status" value="1"/>
</dbReference>
<dbReference type="SMART" id="SM00347">
    <property type="entry name" value="HTH_MARR"/>
    <property type="match status" value="1"/>
</dbReference>
<sequence>MPAHAEEIAIAVARINRRLRQERHSELTPTQLAILGALRVAGPTTPGALAAREKVSPPSITRTLNGLVELGLVDRQPHPDDGRQVVVSVSDLGEKVLTEERERRDAWLYLRLQELEPHDREVLTEAARILTRLAES</sequence>
<dbReference type="InterPro" id="IPR052526">
    <property type="entry name" value="HTH-type_Bedaq_tolerance"/>
</dbReference>
<keyword evidence="3" id="KW-0804">Transcription</keyword>
<evidence type="ECO:0000259" key="4">
    <source>
        <dbReference type="PROSITE" id="PS50995"/>
    </source>
</evidence>
<keyword evidence="1" id="KW-0805">Transcription regulation</keyword>
<accession>A0ABN2KB86</accession>
<dbReference type="InterPro" id="IPR036390">
    <property type="entry name" value="WH_DNA-bd_sf"/>
</dbReference>
<protein>
    <submittedName>
        <fullName evidence="5">MarR family transcriptional regulator</fullName>
    </submittedName>
</protein>
<evidence type="ECO:0000256" key="1">
    <source>
        <dbReference type="ARBA" id="ARBA00023015"/>
    </source>
</evidence>